<feature type="domain" description="DUF6594" evidence="3">
    <location>
        <begin position="4"/>
        <end position="65"/>
    </location>
</feature>
<organism evidence="4 5">
    <name type="scientific">Coleophoma crateriformis</name>
    <dbReference type="NCBI Taxonomy" id="565419"/>
    <lineage>
        <taxon>Eukaryota</taxon>
        <taxon>Fungi</taxon>
        <taxon>Dikarya</taxon>
        <taxon>Ascomycota</taxon>
        <taxon>Pezizomycotina</taxon>
        <taxon>Leotiomycetes</taxon>
        <taxon>Helotiales</taxon>
        <taxon>Dermateaceae</taxon>
        <taxon>Coleophoma</taxon>
    </lineage>
</organism>
<keyword evidence="2" id="KW-0472">Membrane</keyword>
<keyword evidence="2" id="KW-1133">Transmembrane helix</keyword>
<keyword evidence="2" id="KW-0812">Transmembrane</keyword>
<feature type="transmembrane region" description="Helical" evidence="2">
    <location>
        <begin position="396"/>
        <end position="415"/>
    </location>
</feature>
<name>A0A3D8RDU5_9HELO</name>
<feature type="region of interest" description="Disordered" evidence="1">
    <location>
        <begin position="50"/>
        <end position="175"/>
    </location>
</feature>
<dbReference type="Pfam" id="PF20237">
    <property type="entry name" value="DUF6594"/>
    <property type="match status" value="2"/>
</dbReference>
<dbReference type="EMBL" id="PDLN01000011">
    <property type="protein sequence ID" value="RDW72150.1"/>
    <property type="molecule type" value="Genomic_DNA"/>
</dbReference>
<feature type="region of interest" description="Disordered" evidence="1">
    <location>
        <begin position="205"/>
        <end position="225"/>
    </location>
</feature>
<dbReference type="OrthoDB" id="5342093at2759"/>
<dbReference type="Proteomes" id="UP000256328">
    <property type="component" value="Unassembled WGS sequence"/>
</dbReference>
<accession>A0A3D8RDU5</accession>
<gene>
    <name evidence="4" type="ORF">BP5796_08184</name>
</gene>
<keyword evidence="5" id="KW-1185">Reference proteome</keyword>
<protein>
    <recommendedName>
        <fullName evidence="3">DUF6594 domain-containing protein</fullName>
    </recommendedName>
</protein>
<evidence type="ECO:0000256" key="2">
    <source>
        <dbReference type="SAM" id="Phobius"/>
    </source>
</evidence>
<evidence type="ECO:0000313" key="5">
    <source>
        <dbReference type="Proteomes" id="UP000256328"/>
    </source>
</evidence>
<feature type="domain" description="DUF6594" evidence="3">
    <location>
        <begin position="213"/>
        <end position="433"/>
    </location>
</feature>
<evidence type="ECO:0000256" key="1">
    <source>
        <dbReference type="SAM" id="MobiDB-lite"/>
    </source>
</evidence>
<sequence>MAGYEKVANIMTKHVETAMFQRFEFLDTINLLYLQAELVHLEQGLRESMREDLESGDSSTSIDNAVPAERNKDGNTKKHSKRSIVDTGLKISTSGTDDINPERDIQSGESSTSTNRERLASTDAVLAERDREPGQSLSCVLEQDGNAEKDTKVSIADVESKGSTSSADNIEPERDVNCEKSISIGTYTTASSEKKGDTGTIVSIEDATDTHTDTASEEDTASPTSDRFESTRDWWYLSHSKNSKTWEIMLETRQKLNEYHEAILRKTSMKRCDTPNPHDLHFLRRWFQDRKMGGFPLIGAGSNLWETSAAADLVAIKARKGDDRFAALFLSRAMLWWHCCFGRRFKKPLDEESQYFEYRDVHLLRAANVLVSVISSLLLVGSILSLYFVRNMLVRLGIIAALTQIFSLTLILVTGARKVEVFAATASFVAVQVVFVGSTYASKS</sequence>
<dbReference type="PANTHER" id="PTHR34502">
    <property type="entry name" value="DUF6594 DOMAIN-CONTAINING PROTEIN-RELATED"/>
    <property type="match status" value="1"/>
</dbReference>
<feature type="transmembrane region" description="Helical" evidence="2">
    <location>
        <begin position="369"/>
        <end position="389"/>
    </location>
</feature>
<evidence type="ECO:0000259" key="3">
    <source>
        <dbReference type="Pfam" id="PF20237"/>
    </source>
</evidence>
<reference evidence="4 5" key="1">
    <citation type="journal article" date="2018" name="IMA Fungus">
        <title>IMA Genome-F 9: Draft genome sequence of Annulohypoxylon stygium, Aspergillus mulundensis, Berkeleyomyces basicola (syn. Thielaviopsis basicola), Ceratocystis smalleyi, two Cercospora beticola strains, Coleophoma cylindrospora, Fusarium fracticaudum, Phialophora cf. hyalina, and Morchella septimelata.</title>
        <authorList>
            <person name="Wingfield B.D."/>
            <person name="Bills G.F."/>
            <person name="Dong Y."/>
            <person name="Huang W."/>
            <person name="Nel W.J."/>
            <person name="Swalarsk-Parry B.S."/>
            <person name="Vaghefi N."/>
            <person name="Wilken P.M."/>
            <person name="An Z."/>
            <person name="de Beer Z.W."/>
            <person name="De Vos L."/>
            <person name="Chen L."/>
            <person name="Duong T.A."/>
            <person name="Gao Y."/>
            <person name="Hammerbacher A."/>
            <person name="Kikkert J.R."/>
            <person name="Li Y."/>
            <person name="Li H."/>
            <person name="Li K."/>
            <person name="Li Q."/>
            <person name="Liu X."/>
            <person name="Ma X."/>
            <person name="Naidoo K."/>
            <person name="Pethybridge S.J."/>
            <person name="Sun J."/>
            <person name="Steenkamp E.T."/>
            <person name="van der Nest M.A."/>
            <person name="van Wyk S."/>
            <person name="Wingfield M.J."/>
            <person name="Xiong C."/>
            <person name="Yue Q."/>
            <person name="Zhang X."/>
        </authorList>
    </citation>
    <scope>NUCLEOTIDE SEQUENCE [LARGE SCALE GENOMIC DNA]</scope>
    <source>
        <strain evidence="4 5">BP5796</strain>
    </source>
</reference>
<evidence type="ECO:0000313" key="4">
    <source>
        <dbReference type="EMBL" id="RDW72150.1"/>
    </source>
</evidence>
<dbReference type="AlphaFoldDB" id="A0A3D8RDU5"/>
<feature type="transmembrane region" description="Helical" evidence="2">
    <location>
        <begin position="421"/>
        <end position="441"/>
    </location>
</feature>
<feature type="compositionally biased region" description="Basic and acidic residues" evidence="1">
    <location>
        <begin position="115"/>
        <end position="133"/>
    </location>
</feature>
<comment type="caution">
    <text evidence="4">The sequence shown here is derived from an EMBL/GenBank/DDBJ whole genome shotgun (WGS) entry which is preliminary data.</text>
</comment>
<dbReference type="InterPro" id="IPR046529">
    <property type="entry name" value="DUF6594"/>
</dbReference>
<proteinExistence type="predicted"/>
<dbReference type="PANTHER" id="PTHR34502:SF5">
    <property type="entry name" value="DUF6594 DOMAIN-CONTAINING PROTEIN"/>
    <property type="match status" value="1"/>
</dbReference>